<dbReference type="Gene3D" id="2.30.230.10">
    <property type="entry name" value="Lipovitellin, beta-sheet shell regions, chain A"/>
    <property type="match status" value="1"/>
</dbReference>
<dbReference type="Gene3D" id="1.25.10.20">
    <property type="entry name" value="Vitellinogen, superhelical"/>
    <property type="match status" value="1"/>
</dbReference>
<dbReference type="InterPro" id="IPR001747">
    <property type="entry name" value="Vitellogenin_N"/>
</dbReference>
<dbReference type="InterPro" id="IPR001846">
    <property type="entry name" value="VWF_type-D"/>
</dbReference>
<accession>A0AA40FX49</accession>
<dbReference type="PANTHER" id="PTHR23345:SF15">
    <property type="entry name" value="VITELLOGENIN 1-RELATED"/>
    <property type="match status" value="1"/>
</dbReference>
<reference evidence="10" key="1">
    <citation type="submission" date="2021-10" db="EMBL/GenBank/DDBJ databases">
        <title>Melipona bicolor Genome sequencing and assembly.</title>
        <authorList>
            <person name="Araujo N.S."/>
            <person name="Arias M.C."/>
        </authorList>
    </citation>
    <scope>NUCLEOTIDE SEQUENCE</scope>
    <source>
        <strain evidence="10">USP_2M_L1-L4_2017</strain>
        <tissue evidence="10">Whole body</tissue>
    </source>
</reference>
<dbReference type="InterPro" id="IPR015816">
    <property type="entry name" value="Vitellinogen_b-sht_N"/>
</dbReference>
<evidence type="ECO:0000256" key="4">
    <source>
        <dbReference type="ARBA" id="ARBA00023180"/>
    </source>
</evidence>
<evidence type="ECO:0000256" key="7">
    <source>
        <dbReference type="SAM" id="SignalP"/>
    </source>
</evidence>
<evidence type="ECO:0000313" key="11">
    <source>
        <dbReference type="Proteomes" id="UP001177670"/>
    </source>
</evidence>
<gene>
    <name evidence="10" type="ORF">K0M31_005130</name>
</gene>
<dbReference type="GO" id="GO:0045735">
    <property type="term" value="F:nutrient reservoir activity"/>
    <property type="evidence" value="ECO:0007669"/>
    <property type="project" value="UniProtKB-KW"/>
</dbReference>
<feature type="compositionally biased region" description="Low complexity" evidence="6">
    <location>
        <begin position="366"/>
        <end position="380"/>
    </location>
</feature>
<dbReference type="SMART" id="SM01169">
    <property type="entry name" value="DUF1943"/>
    <property type="match status" value="1"/>
</dbReference>
<dbReference type="Proteomes" id="UP001177670">
    <property type="component" value="Unassembled WGS sequence"/>
</dbReference>
<dbReference type="InterPro" id="IPR050733">
    <property type="entry name" value="Vitellogenin/Apolipophorin"/>
</dbReference>
<keyword evidence="4" id="KW-0325">Glycoprotein</keyword>
<feature type="chain" id="PRO_5041283889" description="Vitellogenin" evidence="7">
    <location>
        <begin position="17"/>
        <end position="1774"/>
    </location>
</feature>
<evidence type="ECO:0000256" key="2">
    <source>
        <dbReference type="ARBA" id="ARBA00022761"/>
    </source>
</evidence>
<dbReference type="Pfam" id="PF00094">
    <property type="entry name" value="VWD"/>
    <property type="match status" value="1"/>
</dbReference>
<dbReference type="FunFam" id="1.25.10.20:FF:000003">
    <property type="entry name" value="Vitellogenin C"/>
    <property type="match status" value="1"/>
</dbReference>
<evidence type="ECO:0000259" key="9">
    <source>
        <dbReference type="PROSITE" id="PS51233"/>
    </source>
</evidence>
<dbReference type="Pfam" id="PF09172">
    <property type="entry name" value="Vit_open_b-sht"/>
    <property type="match status" value="1"/>
</dbReference>
<feature type="region of interest" description="Disordered" evidence="6">
    <location>
        <begin position="352"/>
        <end position="400"/>
    </location>
</feature>
<dbReference type="InterPro" id="IPR015819">
    <property type="entry name" value="Lipid_transp_b-sht_shell"/>
</dbReference>
<evidence type="ECO:0008006" key="12">
    <source>
        <dbReference type="Google" id="ProtNLM"/>
    </source>
</evidence>
<feature type="compositionally biased region" description="Polar residues" evidence="6">
    <location>
        <begin position="356"/>
        <end position="365"/>
    </location>
</feature>
<organism evidence="10 11">
    <name type="scientific">Melipona bicolor</name>
    <dbReference type="NCBI Taxonomy" id="60889"/>
    <lineage>
        <taxon>Eukaryota</taxon>
        <taxon>Metazoa</taxon>
        <taxon>Ecdysozoa</taxon>
        <taxon>Arthropoda</taxon>
        <taxon>Hexapoda</taxon>
        <taxon>Insecta</taxon>
        <taxon>Pterygota</taxon>
        <taxon>Neoptera</taxon>
        <taxon>Endopterygota</taxon>
        <taxon>Hymenoptera</taxon>
        <taxon>Apocrita</taxon>
        <taxon>Aculeata</taxon>
        <taxon>Apoidea</taxon>
        <taxon>Anthophila</taxon>
        <taxon>Apidae</taxon>
        <taxon>Melipona</taxon>
    </lineage>
</organism>
<dbReference type="InterPro" id="IPR015255">
    <property type="entry name" value="Vitellinogen_open_b-sht"/>
</dbReference>
<dbReference type="SMART" id="SM00638">
    <property type="entry name" value="LPD_N"/>
    <property type="match status" value="1"/>
</dbReference>
<name>A0AA40FX49_9HYME</name>
<keyword evidence="2" id="KW-0758">Storage protein</keyword>
<dbReference type="SUPFAM" id="SSF56968">
    <property type="entry name" value="Lipovitellin-phosvitin complex, beta-sheet shell regions"/>
    <property type="match status" value="2"/>
</dbReference>
<dbReference type="PROSITE" id="PS51233">
    <property type="entry name" value="VWFD"/>
    <property type="match status" value="1"/>
</dbReference>
<keyword evidence="11" id="KW-1185">Reference proteome</keyword>
<dbReference type="Pfam" id="PF01347">
    <property type="entry name" value="Vitellogenin_N"/>
    <property type="match status" value="1"/>
</dbReference>
<comment type="caution">
    <text evidence="10">The sequence shown here is derived from an EMBL/GenBank/DDBJ whole genome shotgun (WGS) entry which is preliminary data.</text>
</comment>
<evidence type="ECO:0000256" key="6">
    <source>
        <dbReference type="SAM" id="MobiDB-lite"/>
    </source>
</evidence>
<dbReference type="PROSITE" id="PS51211">
    <property type="entry name" value="VITELLOGENIN"/>
    <property type="match status" value="1"/>
</dbReference>
<feature type="signal peptide" evidence="7">
    <location>
        <begin position="1"/>
        <end position="16"/>
    </location>
</feature>
<dbReference type="SUPFAM" id="SSF48431">
    <property type="entry name" value="Lipovitellin-phosvitin complex, superhelical domain"/>
    <property type="match status" value="1"/>
</dbReference>
<protein>
    <recommendedName>
        <fullName evidence="12">Vitellogenin</fullName>
    </recommendedName>
</protein>
<keyword evidence="1 7" id="KW-0732">Signal</keyword>
<feature type="domain" description="VWFD" evidence="9">
    <location>
        <begin position="1447"/>
        <end position="1639"/>
    </location>
</feature>
<proteinExistence type="predicted"/>
<evidence type="ECO:0000259" key="8">
    <source>
        <dbReference type="PROSITE" id="PS51211"/>
    </source>
</evidence>
<comment type="caution">
    <text evidence="5">Lacks conserved residue(s) required for the propagation of feature annotation.</text>
</comment>
<dbReference type="PANTHER" id="PTHR23345">
    <property type="entry name" value="VITELLOGENIN-RELATED"/>
    <property type="match status" value="1"/>
</dbReference>
<keyword evidence="3" id="KW-1015">Disulfide bond</keyword>
<dbReference type="Gene3D" id="2.20.80.10">
    <property type="entry name" value="Lipovitellin-phosvitin complex, chain A, domain 4"/>
    <property type="match status" value="1"/>
</dbReference>
<feature type="domain" description="Vitellogenin" evidence="8">
    <location>
        <begin position="22"/>
        <end position="810"/>
    </location>
</feature>
<dbReference type="SMART" id="SM00216">
    <property type="entry name" value="VWD"/>
    <property type="match status" value="1"/>
</dbReference>
<dbReference type="InterPro" id="IPR011030">
    <property type="entry name" value="Lipovitellin_superhlx_dom"/>
</dbReference>
<dbReference type="GO" id="GO:0005319">
    <property type="term" value="F:lipid transporter activity"/>
    <property type="evidence" value="ECO:0007669"/>
    <property type="project" value="InterPro"/>
</dbReference>
<evidence type="ECO:0000256" key="5">
    <source>
        <dbReference type="PROSITE-ProRule" id="PRU00557"/>
    </source>
</evidence>
<evidence type="ECO:0000256" key="1">
    <source>
        <dbReference type="ARBA" id="ARBA00022729"/>
    </source>
</evidence>
<sequence>MWLPLTILLFAGLISANHQHGWNVGKEYTYLVRSRTMTNLGKLSDQQVGLLMKGLLTVQAKDPQTLAAKLWKGEYARIQSSLSEGWDSEISDQMLELRDLPISGKPFEIKLKDGLITDLIVDHNTPTWELNILKSIVSQLQVDTKGEDALMTNDKQLPTDELPYGNFRKMEDSVGGKCEVRYDLMPLSEGLALEKPELVPMPKLKNNGIIMEIVKTKNFDNCDQRMSYHFGNTANWQARSNEDGKSLSKSSTSRVILSGTLTSFTIQSSTTTSKLLVGPRFYDEKNGMLASKMNLTLADIKQTKNLLPSPSNPESTGNLVYVYSNPFSDMEERRIGKQNWNKQLVSDSVSSISSSEEATNNQNLRSLSSSSSSSSSSISSSEEKNTFWQPKPTLKDAPQNPLLPLFTGYKGKHIGQSEQLDVVSSSKELISQIANELEDPSNIPNQETLEKFTILCSLARTMNLEQMKEIGKSVYMSTDDLKTNDKTQVVKQNAWSLWKDTVTQAGTGPALLTIKHWIENKEIENWQAMDILSRLPKTARTPTDQYIRELFKLTTNELLNEDKLLKSAATVALSELIHNAQVNKKTIHNNYPVHTYGRLTSKHDRSVQDEWIPHLSLELKKAVENKDSVMIQTMIVALGKIGDPKILSVFEPYLEGKQPMTTFQRTMIVAALSKLADTHPKLARSVLYKLYQNTMEHHDLRCTAVFLLMKTDPPLSMLQRMAEFTNIDTSKQVNSAVKSTLDNLAKLKNPQWENMAKKARTVQSLLTTNDHSFRFSRGFTTNLINNEKNIVIQTILNYIGSDDGLIPKAVYYSTYSTFGDFTLPPTEIIAMISSVRSLMDSLVKDKQDQTDLKLAAEKIAEELNILADEPTPLEGNMMWDMKYITRFLPFNKESLQMLPMVMAKLMLSLREGKFINLNRLESYDVALSLPTETGLPFVHTFKIPVLHKLTGNVQAELKAGRSIAAKNSLRVVHAKKIQGRIGFVTPFDHQQFMTGVDLNLQLFAPLKFSVNLNTPKRNMEMKLWLMKGEEKARVLHYSVVPFTAIHDVLSLRPLLTEKTTQIIRPENLRSITLPVSDPDSKIKVNMEAATNDVLFDLKNLDMDKWINMILNPWSMDNDNFRNVDMFVNLKREQPDPIVLSLSTERLELSSNNDDALWTSKASAIDPSNKESRSEARKKQLLMEAAKGIKSAVSSVLDMHLHIPDELKTTLTIATANSNVEKTGRTLLYLRNSIDKNGKTPSTVEVCAAAQAKVTPSDIPFINQAIQTKPKVDLDMDLRVGSTCSEGEQITINGKAIQTKTLSDMVKKSALMKECQRQMVQGNNMLSACQKAAAFSMVFDALDLSVNFQSDVAMTLITELLNNLRNTNLLNIHSDLKSLKNAGKKKLDFKVKLADDLKKFDLSIHSPVMDLMLNDIDLSTLGISANDILLAVDDVMDLQSVWYNQDKPSCVMDRTKTQTFDGKQYPMKLGNCWHVLMTTYPQLNPENSEEKLRIPKDSNVAILVRDTENDQKEVKVLLGNTKIQFIPTSNLPTVNVNEQTVSVTDDQTYQERQDDTVLFEIFKMNDNSLQLISNWYDINLITDGTRLLIKASDKYRNSVRGLCGNYDNKVINDLTGPRSCTFHKLEQFVASYALTKHQCEGESSEIAKSLLNHECVRETTNIYTNVISDIESGRQTSETGNLGSQQSGQKRCSILKTHTKELDNKLCFSMRPVLSCAPGCISNETKSKTYEFHCMDKNPASLNLMKRIEKGANPDLSQKPVTMTKTLNIPLSCNA</sequence>
<dbReference type="EMBL" id="JAHYIQ010000014">
    <property type="protein sequence ID" value="KAK1126495.1"/>
    <property type="molecule type" value="Genomic_DNA"/>
</dbReference>
<evidence type="ECO:0000313" key="10">
    <source>
        <dbReference type="EMBL" id="KAK1126495.1"/>
    </source>
</evidence>
<evidence type="ECO:0000256" key="3">
    <source>
        <dbReference type="ARBA" id="ARBA00023157"/>
    </source>
</evidence>